<evidence type="ECO:0000256" key="2">
    <source>
        <dbReference type="SAM" id="Phobius"/>
    </source>
</evidence>
<proteinExistence type="predicted"/>
<evidence type="ECO:0000256" key="1">
    <source>
        <dbReference type="SAM" id="MobiDB-lite"/>
    </source>
</evidence>
<evidence type="ECO:0000313" key="4">
    <source>
        <dbReference type="EMBL" id="MFC3076414.1"/>
    </source>
</evidence>
<keyword evidence="2" id="KW-1133">Transmembrane helix</keyword>
<organism evidence="4 5">
    <name type="scientific">Shinella pollutisoli</name>
    <dbReference type="NCBI Taxonomy" id="2250594"/>
    <lineage>
        <taxon>Bacteria</taxon>
        <taxon>Pseudomonadati</taxon>
        <taxon>Pseudomonadota</taxon>
        <taxon>Alphaproteobacteria</taxon>
        <taxon>Hyphomicrobiales</taxon>
        <taxon>Rhizobiaceae</taxon>
        <taxon>Shinella</taxon>
    </lineage>
</organism>
<comment type="caution">
    <text evidence="4">The sequence shown here is derived from an EMBL/GenBank/DDBJ whole genome shotgun (WGS) entry which is preliminary data.</text>
</comment>
<feature type="region of interest" description="Disordered" evidence="1">
    <location>
        <begin position="209"/>
        <end position="235"/>
    </location>
</feature>
<keyword evidence="2" id="KW-0812">Transmembrane</keyword>
<sequence length="402" mass="43423">MASVSEAARAARKSPRARSGGILLGAFLACGVVAGSAWALVSTFGAMQEAASALSEGRRSLVAAADPRPVSAGPDTRRLVKIAKFSRLSPPSDSELRQKQLTADAVVAAHHRRVSVQLAAAVKREKAKALMLEAAVARAERAAEQERAPAGETSMMTALVENVSLRDDKAARPFALVMNKPETEEEPLLGAIPLPEARPALETVVVEEKPVEEKPAPRITRSRDKAKTKEKEKQELAYAKPERSLFGDLFKGGNGGSGWPGKGTKVAIYDVSGATVYMPDGTKLRAHSGIGHMRDNPKFEHVKMRGPTPAGIYRLKMRERRFHGVEAIRMTSIDGRDPKNRTGLLTHTNLLRGQIGSHGCVAFQNYEPFLNAFKRGRIDTLIVVPSMPGSRTQIAALYRKGA</sequence>
<feature type="transmembrane region" description="Helical" evidence="2">
    <location>
        <begin position="21"/>
        <end position="41"/>
    </location>
</feature>
<reference evidence="5" key="1">
    <citation type="journal article" date="2019" name="Int. J. Syst. Evol. Microbiol.">
        <title>The Global Catalogue of Microorganisms (GCM) 10K type strain sequencing project: providing services to taxonomists for standard genome sequencing and annotation.</title>
        <authorList>
            <consortium name="The Broad Institute Genomics Platform"/>
            <consortium name="The Broad Institute Genome Sequencing Center for Infectious Disease"/>
            <person name="Wu L."/>
            <person name="Ma J."/>
        </authorList>
    </citation>
    <scope>NUCLEOTIDE SEQUENCE [LARGE SCALE GENOMIC DNA]</scope>
    <source>
        <strain evidence="5">KCTC 52677</strain>
    </source>
</reference>
<gene>
    <name evidence="4" type="ORF">ACFOHH_25100</name>
</gene>
<accession>A0ABV7DPP0</accession>
<feature type="domain" description="Tlde1" evidence="3">
    <location>
        <begin position="283"/>
        <end position="386"/>
    </location>
</feature>
<evidence type="ECO:0000259" key="3">
    <source>
        <dbReference type="Pfam" id="PF10908"/>
    </source>
</evidence>
<dbReference type="RefSeq" id="WP_257318055.1">
    <property type="nucleotide sequence ID" value="NZ_JANFDG010000038.1"/>
</dbReference>
<keyword evidence="2" id="KW-0472">Membrane</keyword>
<dbReference type="Pfam" id="PF10908">
    <property type="entry name" value="Tlde1_dom"/>
    <property type="match status" value="1"/>
</dbReference>
<protein>
    <submittedName>
        <fullName evidence="4">DUF2778 domain-containing protein</fullName>
    </submittedName>
</protein>
<dbReference type="InterPro" id="IPR021225">
    <property type="entry name" value="Tlde1_dom"/>
</dbReference>
<keyword evidence="5" id="KW-1185">Reference proteome</keyword>
<dbReference type="Proteomes" id="UP001595377">
    <property type="component" value="Unassembled WGS sequence"/>
</dbReference>
<evidence type="ECO:0000313" key="5">
    <source>
        <dbReference type="Proteomes" id="UP001595377"/>
    </source>
</evidence>
<dbReference type="EMBL" id="JBHRSP010000054">
    <property type="protein sequence ID" value="MFC3076414.1"/>
    <property type="molecule type" value="Genomic_DNA"/>
</dbReference>
<name>A0ABV7DPP0_9HYPH</name>